<feature type="transmembrane region" description="Helical" evidence="1">
    <location>
        <begin position="189"/>
        <end position="208"/>
    </location>
</feature>
<proteinExistence type="predicted"/>
<sequence length="214" mass="22434">MPSLVVHLAAGCLLAVLLLDDDFTPRAAAVVLAATALPDLDSVVGLALPNAHRAALHTALLPVLLGFLLAYDLRIRDRSVLRARFGPTAGRVAAVALLALAAAGIGLDLVTNGVNLLYPLYDRFYTLDGHLLLSNTRGVVQTFVQPPPADAAVSTTANTHYSTAVDPTYPGVEPDEPVERVAPVVASGWQLWLVVLGYAAFARALLAARASRSA</sequence>
<evidence type="ECO:0008006" key="4">
    <source>
        <dbReference type="Google" id="ProtNLM"/>
    </source>
</evidence>
<evidence type="ECO:0000313" key="2">
    <source>
        <dbReference type="EMBL" id="GGL64923.1"/>
    </source>
</evidence>
<protein>
    <recommendedName>
        <fullName evidence="4">LexA-binding, inner membrane-associated hydrolase</fullName>
    </recommendedName>
</protein>
<dbReference type="AlphaFoldDB" id="A0A830FDN9"/>
<comment type="caution">
    <text evidence="2">The sequence shown here is derived from an EMBL/GenBank/DDBJ whole genome shotgun (WGS) entry which is preliminary data.</text>
</comment>
<gene>
    <name evidence="2" type="ORF">GCM10009039_23600</name>
</gene>
<dbReference type="RefSeq" id="WP_188979193.1">
    <property type="nucleotide sequence ID" value="NZ_BMPG01000003.1"/>
</dbReference>
<dbReference type="InterPro" id="IPR007404">
    <property type="entry name" value="YdjM-like"/>
</dbReference>
<dbReference type="EMBL" id="BMPG01000003">
    <property type="protein sequence ID" value="GGL64923.1"/>
    <property type="molecule type" value="Genomic_DNA"/>
</dbReference>
<reference evidence="2" key="1">
    <citation type="journal article" date="2014" name="Int. J. Syst. Evol. Microbiol.">
        <title>Complete genome sequence of Corynebacterium casei LMG S-19264T (=DSM 44701T), isolated from a smear-ripened cheese.</title>
        <authorList>
            <consortium name="US DOE Joint Genome Institute (JGI-PGF)"/>
            <person name="Walter F."/>
            <person name="Albersmeier A."/>
            <person name="Kalinowski J."/>
            <person name="Ruckert C."/>
        </authorList>
    </citation>
    <scope>NUCLEOTIDE SEQUENCE</scope>
    <source>
        <strain evidence="2">JCM 19596</strain>
    </source>
</reference>
<organism evidence="2 3">
    <name type="scientific">Halocalculus aciditolerans</name>
    <dbReference type="NCBI Taxonomy" id="1383812"/>
    <lineage>
        <taxon>Archaea</taxon>
        <taxon>Methanobacteriati</taxon>
        <taxon>Methanobacteriota</taxon>
        <taxon>Stenosarchaea group</taxon>
        <taxon>Halobacteria</taxon>
        <taxon>Halobacteriales</taxon>
        <taxon>Halobacteriaceae</taxon>
        <taxon>Halocalculus</taxon>
    </lineage>
</organism>
<name>A0A830FDN9_9EURY</name>
<accession>A0A830FDN9</accession>
<evidence type="ECO:0000313" key="3">
    <source>
        <dbReference type="Proteomes" id="UP000607197"/>
    </source>
</evidence>
<dbReference type="Proteomes" id="UP000607197">
    <property type="component" value="Unassembled WGS sequence"/>
</dbReference>
<keyword evidence="1" id="KW-0812">Transmembrane</keyword>
<feature type="transmembrane region" description="Helical" evidence="1">
    <location>
        <begin position="92"/>
        <end position="118"/>
    </location>
</feature>
<keyword evidence="1" id="KW-0472">Membrane</keyword>
<feature type="transmembrane region" description="Helical" evidence="1">
    <location>
        <begin position="53"/>
        <end position="71"/>
    </location>
</feature>
<dbReference type="OrthoDB" id="252570at2157"/>
<evidence type="ECO:0000256" key="1">
    <source>
        <dbReference type="SAM" id="Phobius"/>
    </source>
</evidence>
<reference evidence="2" key="2">
    <citation type="submission" date="2020-09" db="EMBL/GenBank/DDBJ databases">
        <authorList>
            <person name="Sun Q."/>
            <person name="Ohkuma M."/>
        </authorList>
    </citation>
    <scope>NUCLEOTIDE SEQUENCE</scope>
    <source>
        <strain evidence="2">JCM 19596</strain>
    </source>
</reference>
<keyword evidence="1" id="KW-1133">Transmembrane helix</keyword>
<dbReference type="Pfam" id="PF04307">
    <property type="entry name" value="YdjM"/>
    <property type="match status" value="1"/>
</dbReference>
<keyword evidence="3" id="KW-1185">Reference proteome</keyword>